<dbReference type="OrthoDB" id="7861463at2759"/>
<evidence type="ECO:0000313" key="4">
    <source>
        <dbReference type="RefSeq" id="XP_017038189.1"/>
    </source>
</evidence>
<dbReference type="GeneID" id="108085926"/>
<protein>
    <submittedName>
        <fullName evidence="4">Uncharacterized protein isoform X1</fullName>
    </submittedName>
</protein>
<feature type="transmembrane region" description="Helical" evidence="1">
    <location>
        <begin position="85"/>
        <end position="103"/>
    </location>
</feature>
<accession>A0A6P4JU50</accession>
<keyword evidence="3" id="KW-1185">Reference proteome</keyword>
<keyword evidence="1" id="KW-1133">Transmembrane helix</keyword>
<keyword evidence="1" id="KW-0812">Transmembrane</keyword>
<dbReference type="AlphaFoldDB" id="A0A6P4JU50"/>
<feature type="chain" id="PRO_5027967130" evidence="2">
    <location>
        <begin position="24"/>
        <end position="165"/>
    </location>
</feature>
<organism evidence="3 4">
    <name type="scientific">Drosophila kikkawai</name>
    <name type="common">Fruit fly</name>
    <dbReference type="NCBI Taxonomy" id="30033"/>
    <lineage>
        <taxon>Eukaryota</taxon>
        <taxon>Metazoa</taxon>
        <taxon>Ecdysozoa</taxon>
        <taxon>Arthropoda</taxon>
        <taxon>Hexapoda</taxon>
        <taxon>Insecta</taxon>
        <taxon>Pterygota</taxon>
        <taxon>Neoptera</taxon>
        <taxon>Endopterygota</taxon>
        <taxon>Diptera</taxon>
        <taxon>Brachycera</taxon>
        <taxon>Muscomorpha</taxon>
        <taxon>Ephydroidea</taxon>
        <taxon>Drosophilidae</taxon>
        <taxon>Drosophila</taxon>
        <taxon>Sophophora</taxon>
    </lineage>
</organism>
<proteinExistence type="predicted"/>
<evidence type="ECO:0000256" key="1">
    <source>
        <dbReference type="SAM" id="Phobius"/>
    </source>
</evidence>
<evidence type="ECO:0000256" key="2">
    <source>
        <dbReference type="SAM" id="SignalP"/>
    </source>
</evidence>
<feature type="transmembrane region" description="Helical" evidence="1">
    <location>
        <begin position="123"/>
        <end position="144"/>
    </location>
</feature>
<feature type="transmembrane region" description="Helical" evidence="1">
    <location>
        <begin position="47"/>
        <end position="73"/>
    </location>
</feature>
<evidence type="ECO:0000313" key="3">
    <source>
        <dbReference type="Proteomes" id="UP001652661"/>
    </source>
</evidence>
<gene>
    <name evidence="4" type="primary">LOC108085926</name>
</gene>
<name>A0A6P4JU50_DROKI</name>
<keyword evidence="2" id="KW-0732">Signal</keyword>
<feature type="signal peptide" evidence="2">
    <location>
        <begin position="1"/>
        <end position="23"/>
    </location>
</feature>
<reference evidence="4" key="1">
    <citation type="submission" date="2025-08" db="UniProtKB">
        <authorList>
            <consortium name="RefSeq"/>
        </authorList>
    </citation>
    <scope>IDENTIFICATION</scope>
    <source>
        <strain evidence="4">14028-0561.14</strain>
        <tissue evidence="4">Whole fly</tissue>
    </source>
</reference>
<dbReference type="Proteomes" id="UP001652661">
    <property type="component" value="Chromosome X"/>
</dbReference>
<sequence>MSQRFYLLLELLYGVALLTAIAAAPDIEIKLRPRYDEKLSITYDLRITYGFPDIGTTIIKALLVTFLAMMPTVTMLPQRLTKWRLFKFVPLAPWILMCCVKFPQHVIRHIFTIRHTAEYMNTFPLSMVLAIYIIFFVMAIELAWHWIVYAHMCISGYVMVKNRIF</sequence>
<dbReference type="RefSeq" id="XP_017038189.1">
    <property type="nucleotide sequence ID" value="XM_017182700.3"/>
</dbReference>
<keyword evidence="1" id="KW-0472">Membrane</keyword>